<keyword evidence="2" id="KW-0472">Membrane</keyword>
<proteinExistence type="predicted"/>
<keyword evidence="4" id="KW-1185">Reference proteome</keyword>
<feature type="region of interest" description="Disordered" evidence="1">
    <location>
        <begin position="54"/>
        <end position="99"/>
    </location>
</feature>
<gene>
    <name evidence="3" type="ORF">GCK32_015273</name>
</gene>
<reference evidence="3 4" key="1">
    <citation type="submission" date="2019-10" db="EMBL/GenBank/DDBJ databases">
        <title>Assembly and Annotation for the nematode Trichostrongylus colubriformis.</title>
        <authorList>
            <person name="Martin J."/>
        </authorList>
    </citation>
    <scope>NUCLEOTIDE SEQUENCE [LARGE SCALE GENOMIC DNA]</scope>
    <source>
        <strain evidence="3">G859</strain>
        <tissue evidence="3">Whole worm</tissue>
    </source>
</reference>
<dbReference type="EMBL" id="WIXE01003031">
    <property type="protein sequence ID" value="KAK5984304.1"/>
    <property type="molecule type" value="Genomic_DNA"/>
</dbReference>
<name>A0AAN8J397_TRICO</name>
<dbReference type="Proteomes" id="UP001331761">
    <property type="component" value="Unassembled WGS sequence"/>
</dbReference>
<evidence type="ECO:0000256" key="2">
    <source>
        <dbReference type="SAM" id="Phobius"/>
    </source>
</evidence>
<comment type="caution">
    <text evidence="3">The sequence shown here is derived from an EMBL/GenBank/DDBJ whole genome shotgun (WGS) entry which is preliminary data.</text>
</comment>
<feature type="region of interest" description="Disordered" evidence="1">
    <location>
        <begin position="105"/>
        <end position="124"/>
    </location>
</feature>
<feature type="transmembrane region" description="Helical" evidence="2">
    <location>
        <begin position="12"/>
        <end position="39"/>
    </location>
</feature>
<protein>
    <submittedName>
        <fullName evidence="3">Uncharacterized protein</fullName>
    </submittedName>
</protein>
<keyword evidence="2" id="KW-0812">Transmembrane</keyword>
<evidence type="ECO:0000256" key="1">
    <source>
        <dbReference type="SAM" id="MobiDB-lite"/>
    </source>
</evidence>
<feature type="compositionally biased region" description="Polar residues" evidence="1">
    <location>
        <begin position="110"/>
        <end position="124"/>
    </location>
</feature>
<organism evidence="3 4">
    <name type="scientific">Trichostrongylus colubriformis</name>
    <name type="common">Black scour worm</name>
    <dbReference type="NCBI Taxonomy" id="6319"/>
    <lineage>
        <taxon>Eukaryota</taxon>
        <taxon>Metazoa</taxon>
        <taxon>Ecdysozoa</taxon>
        <taxon>Nematoda</taxon>
        <taxon>Chromadorea</taxon>
        <taxon>Rhabditida</taxon>
        <taxon>Rhabditina</taxon>
        <taxon>Rhabditomorpha</taxon>
        <taxon>Strongyloidea</taxon>
        <taxon>Trichostrongylidae</taxon>
        <taxon>Trichostrongylus</taxon>
    </lineage>
</organism>
<feature type="compositionally biased region" description="Low complexity" evidence="1">
    <location>
        <begin position="71"/>
        <end position="83"/>
    </location>
</feature>
<evidence type="ECO:0000313" key="4">
    <source>
        <dbReference type="Proteomes" id="UP001331761"/>
    </source>
</evidence>
<sequence length="124" mass="13838">MTYTTSIEVRPLTIFECIFIFFLVIAAVSALVMGCYFTYMTRYGRLRVFEERVSARKEHSQTDGRNEGKGSESLSSSSPSSLEDTGESQAITSKTKLISSDELHSEDVLTRTNTTRVESKSTTT</sequence>
<feature type="compositionally biased region" description="Basic and acidic residues" evidence="1">
    <location>
        <begin position="54"/>
        <end position="70"/>
    </location>
</feature>
<evidence type="ECO:0000313" key="3">
    <source>
        <dbReference type="EMBL" id="KAK5984304.1"/>
    </source>
</evidence>
<dbReference type="AlphaFoldDB" id="A0AAN8J397"/>
<keyword evidence="2" id="KW-1133">Transmembrane helix</keyword>
<feature type="compositionally biased region" description="Polar residues" evidence="1">
    <location>
        <begin position="87"/>
        <end position="98"/>
    </location>
</feature>
<accession>A0AAN8J397</accession>